<keyword evidence="3" id="KW-1185">Reference proteome</keyword>
<organism evidence="2 3">
    <name type="scientific">Roseomonas acroporae</name>
    <dbReference type="NCBI Taxonomy" id="2937791"/>
    <lineage>
        <taxon>Bacteria</taxon>
        <taxon>Pseudomonadati</taxon>
        <taxon>Pseudomonadota</taxon>
        <taxon>Alphaproteobacteria</taxon>
        <taxon>Acetobacterales</taxon>
        <taxon>Roseomonadaceae</taxon>
        <taxon>Roseomonas</taxon>
    </lineage>
</organism>
<accession>A0A9X2BSN4</accession>
<protein>
    <submittedName>
        <fullName evidence="2">ABC transporter substrate-binding protein</fullName>
    </submittedName>
</protein>
<proteinExistence type="predicted"/>
<reference evidence="2" key="1">
    <citation type="submission" date="2022-04" db="EMBL/GenBank/DDBJ databases">
        <title>Roseomonas acroporae sp. nov., isolated from coral Acropora digitifera.</title>
        <authorList>
            <person name="Sun H."/>
        </authorList>
    </citation>
    <scope>NUCLEOTIDE SEQUENCE</scope>
    <source>
        <strain evidence="2">NAR14</strain>
    </source>
</reference>
<dbReference type="InterPro" id="IPR006311">
    <property type="entry name" value="TAT_signal"/>
</dbReference>
<dbReference type="RefSeq" id="WP_248665437.1">
    <property type="nucleotide sequence ID" value="NZ_JALPRX010000008.1"/>
</dbReference>
<sequence length="206" mass="22333">MSTTLPARRAFLGLLAAGLSVPLAAHAQGAAPQAVVEALHGQLLGTMREAQRMTVRARYQRLAPAIQAAFDLPTMTRLAVGPPWNAMSPAEQQQLLQAFSEWSIANYAARFDGYSGESFVTTGVQAIQNGDQLVRTQLNRTDGAPVALNYLLRQVGGQWKIVDIYLTGTISELASRRAEFTSLLRDGGPERLIAELQQRTAGMLRA</sequence>
<dbReference type="PANTHER" id="PTHR36573">
    <property type="entry name" value="INTERMEMBRANE PHOSPHOLIPID TRANSPORT SYSTEM BINDING PROTEIN MLAC"/>
    <property type="match status" value="1"/>
</dbReference>
<gene>
    <name evidence="2" type="ORF">M0638_02810</name>
</gene>
<dbReference type="PROSITE" id="PS51318">
    <property type="entry name" value="TAT"/>
    <property type="match status" value="1"/>
</dbReference>
<name>A0A9X2BSN4_9PROT</name>
<dbReference type="AlphaFoldDB" id="A0A9X2BSN4"/>
<dbReference type="EMBL" id="JALPRX010000008">
    <property type="protein sequence ID" value="MCK8783312.1"/>
    <property type="molecule type" value="Genomic_DNA"/>
</dbReference>
<dbReference type="Pfam" id="PF05494">
    <property type="entry name" value="MlaC"/>
    <property type="match status" value="1"/>
</dbReference>
<comment type="caution">
    <text evidence="2">The sequence shown here is derived from an EMBL/GenBank/DDBJ whole genome shotgun (WGS) entry which is preliminary data.</text>
</comment>
<evidence type="ECO:0000256" key="1">
    <source>
        <dbReference type="SAM" id="SignalP"/>
    </source>
</evidence>
<dbReference type="NCBIfam" id="TIGR03481">
    <property type="entry name" value="HpnM"/>
    <property type="match status" value="1"/>
</dbReference>
<dbReference type="PANTHER" id="PTHR36573:SF1">
    <property type="entry name" value="INTERMEMBRANE PHOSPHOLIPID TRANSPORT SYSTEM BINDING PROTEIN MLAC"/>
    <property type="match status" value="1"/>
</dbReference>
<dbReference type="InterPro" id="IPR017842">
    <property type="entry name" value="Hopanoid_biosyn-assoc_HpnM"/>
</dbReference>
<dbReference type="Gene3D" id="3.10.450.710">
    <property type="entry name" value="Tgt2/MlaC"/>
    <property type="match status" value="1"/>
</dbReference>
<dbReference type="Proteomes" id="UP001139516">
    <property type="component" value="Unassembled WGS sequence"/>
</dbReference>
<evidence type="ECO:0000313" key="3">
    <source>
        <dbReference type="Proteomes" id="UP001139516"/>
    </source>
</evidence>
<dbReference type="InterPro" id="IPR042245">
    <property type="entry name" value="Tgt2/MlaC_sf"/>
</dbReference>
<dbReference type="InterPro" id="IPR008869">
    <property type="entry name" value="MlaC/ttg2D"/>
</dbReference>
<feature type="signal peptide" evidence="1">
    <location>
        <begin position="1"/>
        <end position="27"/>
    </location>
</feature>
<evidence type="ECO:0000313" key="2">
    <source>
        <dbReference type="EMBL" id="MCK8783312.1"/>
    </source>
</evidence>
<keyword evidence="1" id="KW-0732">Signal</keyword>
<feature type="chain" id="PRO_5040879793" evidence="1">
    <location>
        <begin position="28"/>
        <end position="206"/>
    </location>
</feature>